<accession>A0A2A2G9R8</accession>
<keyword evidence="3" id="KW-0732">Signal</keyword>
<feature type="region of interest" description="Disordered" evidence="2">
    <location>
        <begin position="30"/>
        <end position="58"/>
    </location>
</feature>
<dbReference type="Proteomes" id="UP000218023">
    <property type="component" value="Unassembled WGS sequence"/>
</dbReference>
<dbReference type="PANTHER" id="PTHR48081:SF8">
    <property type="entry name" value="ALPHA_BETA HYDROLASE FOLD-3 DOMAIN-CONTAINING PROTEIN-RELATED"/>
    <property type="match status" value="1"/>
</dbReference>
<organism evidence="5 6">
    <name type="scientific">Paracoccus salipaludis</name>
    <dbReference type="NCBI Taxonomy" id="2032623"/>
    <lineage>
        <taxon>Bacteria</taxon>
        <taxon>Pseudomonadati</taxon>
        <taxon>Pseudomonadota</taxon>
        <taxon>Alphaproteobacteria</taxon>
        <taxon>Rhodobacterales</taxon>
        <taxon>Paracoccaceae</taxon>
        <taxon>Paracoccus</taxon>
    </lineage>
</organism>
<feature type="signal peptide" evidence="3">
    <location>
        <begin position="1"/>
        <end position="26"/>
    </location>
</feature>
<dbReference type="EMBL" id="NSJZ01000055">
    <property type="protein sequence ID" value="PAU94048.1"/>
    <property type="molecule type" value="Genomic_DNA"/>
</dbReference>
<dbReference type="InterPro" id="IPR050300">
    <property type="entry name" value="GDXG_lipolytic_enzyme"/>
</dbReference>
<sequence>MRLLRSTSPLAVSTALVLLASQGAVAQQATAPATAQEPATTAPAPAQAPAAATDPETTEGIDALSEAQPTADMQSVLDKLAELGADPIGTLSPEEQRQEPTPADAVMALMKDRGISMDPKLAAIATRDVTYTDAGGGQQPIRIYTPEGSGPFPLIVYFHGGGWVIADIDTYDASARALAAGTEAVVASVEYRKGPENKFPAFHEDANAAYAWLIENSGSLNADASRVAVAGESAGGNLAINVALNARDNKLTLPRHILSVYPIAGNEMDTPSYQAHADAKPLSKPAMEWFAQNAFTDMSQATDPRVDLKDRTDLAGLPPVTIINAQIDPLLSDGEQLAAALEEQGVNVEQKTYEGVTHEFFGMGAVVPEAKAAVDQATTALKQSLTE</sequence>
<dbReference type="Gene3D" id="3.40.50.1820">
    <property type="entry name" value="alpha/beta hydrolase"/>
    <property type="match status" value="1"/>
</dbReference>
<feature type="domain" description="Alpha/beta hydrolase fold-3" evidence="4">
    <location>
        <begin position="155"/>
        <end position="361"/>
    </location>
</feature>
<evidence type="ECO:0000313" key="5">
    <source>
        <dbReference type="EMBL" id="PAU94048.1"/>
    </source>
</evidence>
<dbReference type="OrthoDB" id="9806180at2"/>
<keyword evidence="1" id="KW-0378">Hydrolase</keyword>
<reference evidence="5 6" key="1">
    <citation type="submission" date="2017-09" db="EMBL/GenBank/DDBJ databases">
        <title>Paracoccus alkalisoli sp. nov., isolated from saline alkaline soil.</title>
        <authorList>
            <person name="Dong X."/>
            <person name="Zhang G."/>
        </authorList>
    </citation>
    <scope>NUCLEOTIDE SEQUENCE [LARGE SCALE GENOMIC DNA]</scope>
    <source>
        <strain evidence="5 6">WN007</strain>
    </source>
</reference>
<gene>
    <name evidence="5" type="ORF">CK240_17330</name>
</gene>
<dbReference type="AlphaFoldDB" id="A0A2A2G9R8"/>
<dbReference type="GO" id="GO:0016787">
    <property type="term" value="F:hydrolase activity"/>
    <property type="evidence" value="ECO:0007669"/>
    <property type="project" value="UniProtKB-KW"/>
</dbReference>
<dbReference type="RefSeq" id="WP_095641516.1">
    <property type="nucleotide sequence ID" value="NZ_NSJZ01000055.1"/>
</dbReference>
<evidence type="ECO:0000259" key="4">
    <source>
        <dbReference type="Pfam" id="PF07859"/>
    </source>
</evidence>
<feature type="chain" id="PRO_5013149712" evidence="3">
    <location>
        <begin position="27"/>
        <end position="387"/>
    </location>
</feature>
<name>A0A2A2G9R8_9RHOB</name>
<dbReference type="Pfam" id="PF07859">
    <property type="entry name" value="Abhydrolase_3"/>
    <property type="match status" value="1"/>
</dbReference>
<dbReference type="PANTHER" id="PTHR48081">
    <property type="entry name" value="AB HYDROLASE SUPERFAMILY PROTEIN C4A8.06C"/>
    <property type="match status" value="1"/>
</dbReference>
<evidence type="ECO:0000256" key="3">
    <source>
        <dbReference type="SAM" id="SignalP"/>
    </source>
</evidence>
<evidence type="ECO:0000256" key="1">
    <source>
        <dbReference type="ARBA" id="ARBA00022801"/>
    </source>
</evidence>
<proteinExistence type="predicted"/>
<feature type="compositionally biased region" description="Low complexity" evidence="2">
    <location>
        <begin position="30"/>
        <end position="55"/>
    </location>
</feature>
<keyword evidence="6" id="KW-1185">Reference proteome</keyword>
<protein>
    <submittedName>
        <fullName evidence="5">Lipase</fullName>
    </submittedName>
</protein>
<evidence type="ECO:0000256" key="2">
    <source>
        <dbReference type="SAM" id="MobiDB-lite"/>
    </source>
</evidence>
<evidence type="ECO:0000313" key="6">
    <source>
        <dbReference type="Proteomes" id="UP000218023"/>
    </source>
</evidence>
<dbReference type="SUPFAM" id="SSF53474">
    <property type="entry name" value="alpha/beta-Hydrolases"/>
    <property type="match status" value="1"/>
</dbReference>
<comment type="caution">
    <text evidence="5">The sequence shown here is derived from an EMBL/GenBank/DDBJ whole genome shotgun (WGS) entry which is preliminary data.</text>
</comment>
<dbReference type="InterPro" id="IPR013094">
    <property type="entry name" value="AB_hydrolase_3"/>
</dbReference>
<dbReference type="InterPro" id="IPR029058">
    <property type="entry name" value="AB_hydrolase_fold"/>
</dbReference>